<name>A0ABQ5PUQ0_9BACT</name>
<feature type="domain" description="Bacterial type II secretion system protein E" evidence="6">
    <location>
        <begin position="220"/>
        <end position="609"/>
    </location>
</feature>
<evidence type="ECO:0000256" key="3">
    <source>
        <dbReference type="ARBA" id="ARBA00022490"/>
    </source>
</evidence>
<organism evidence="8 9">
    <name type="scientific">Geothrix edaphica</name>
    <dbReference type="NCBI Taxonomy" id="2927976"/>
    <lineage>
        <taxon>Bacteria</taxon>
        <taxon>Pseudomonadati</taxon>
        <taxon>Acidobacteriota</taxon>
        <taxon>Holophagae</taxon>
        <taxon>Holophagales</taxon>
        <taxon>Holophagaceae</taxon>
        <taxon>Geothrix</taxon>
    </lineage>
</organism>
<dbReference type="Gene3D" id="3.30.300.160">
    <property type="entry name" value="Type II secretion system, protein E, N-terminal domain"/>
    <property type="match status" value="1"/>
</dbReference>
<sequence length="613" mass="67870">MVSKLGEMLVKAQLITDAQLEEVIRIQRREGGKLGSIVVRQGFCSDQDIVSFLGMQYGVPAADLEQWPPIDASVIALIPKDLAQRHKVLPLQRTGNVLTLAMSDPTDIFAMDDVRFHTGYNVDPVVSSEMGLVRAVEKYYGGSSGVRLADGQAGRATTTNLGGAAGAGPTDASLPNPFNEQDEHIDLQELEQELDADAEFEATDDDEESINVGALKRGSEDAPVVKLVNMVLIDAIKRGASDIHIEPYEKNYRIRFRIDGILMEVMRPNLKLKDPLTSRVKILAKLNIAEKRLPQDGRIKLRVNMSGRQKVIDYRVSILPTLFGEKIVLRLLDSDKLMLDLTKLGFEPESLERWDRQISKPYGMVLVTGPTGSGKTNTLYSSIAKLNTVDTNILTAEDPVEFNFPGINQVQMKEQIGLNFAAALRSFLRQDPNIILVGEIRDFETAEIAIKASLTGHLVLSTLHTNDAPSTINRLMNMGVEPFLVATSVNIICAQRLVRRLCSSCKAVDTHHQPEEALREVGFTPEEIQRGITFYKPVGCDICNKRGYKGRVGLYEVLEMSETLKDMILTGASAIELREQGQKEGMITLRRSGCRKVLDGVTTIEEIIRETVL</sequence>
<evidence type="ECO:0000313" key="8">
    <source>
        <dbReference type="EMBL" id="GLH66077.1"/>
    </source>
</evidence>
<dbReference type="SUPFAM" id="SSF52540">
    <property type="entry name" value="P-loop containing nucleoside triphosphate hydrolases"/>
    <property type="match status" value="1"/>
</dbReference>
<evidence type="ECO:0000256" key="5">
    <source>
        <dbReference type="ARBA" id="ARBA00022840"/>
    </source>
</evidence>
<dbReference type="CDD" id="cd01129">
    <property type="entry name" value="PulE-GspE-like"/>
    <property type="match status" value="1"/>
</dbReference>
<reference evidence="8" key="1">
    <citation type="journal article" date="2023" name="Antonie Van Leeuwenhoek">
        <title>Mesoterricola silvestris gen. nov., sp. nov., Mesoterricola sediminis sp. nov., Geothrix oryzae sp. nov., Geothrix edaphica sp. nov., Geothrix rubra sp. nov., and Geothrix limicola sp. nov., six novel members of Acidobacteriota isolated from soils.</title>
        <authorList>
            <person name="Itoh H."/>
            <person name="Sugisawa Y."/>
            <person name="Mise K."/>
            <person name="Xu Z."/>
            <person name="Kuniyasu M."/>
            <person name="Ushijima N."/>
            <person name="Kawano K."/>
            <person name="Kobayashi E."/>
            <person name="Shiratori Y."/>
            <person name="Masuda Y."/>
            <person name="Senoo K."/>
        </authorList>
    </citation>
    <scope>NUCLEOTIDE SEQUENCE</scope>
    <source>
        <strain evidence="8">Red802</strain>
    </source>
</reference>
<dbReference type="InterPro" id="IPR037257">
    <property type="entry name" value="T2SS_E_N_sf"/>
</dbReference>
<dbReference type="Pfam" id="PF05157">
    <property type="entry name" value="MshEN"/>
    <property type="match status" value="1"/>
</dbReference>
<dbReference type="Gene3D" id="3.30.450.90">
    <property type="match status" value="1"/>
</dbReference>
<gene>
    <name evidence="8" type="primary">pilB</name>
    <name evidence="8" type="ORF">GETHED_04410</name>
</gene>
<dbReference type="EMBL" id="BSDC01000001">
    <property type="protein sequence ID" value="GLH66077.1"/>
    <property type="molecule type" value="Genomic_DNA"/>
</dbReference>
<dbReference type="PANTHER" id="PTHR30258:SF1">
    <property type="entry name" value="PROTEIN TRANSPORT PROTEIN HOFB HOMOLOG"/>
    <property type="match status" value="1"/>
</dbReference>
<protein>
    <submittedName>
        <fullName evidence="8">Type IV-A pilus assembly ATPase PilB</fullName>
    </submittedName>
</protein>
<dbReference type="InterPro" id="IPR027417">
    <property type="entry name" value="P-loop_NTPase"/>
</dbReference>
<dbReference type="Pfam" id="PF00437">
    <property type="entry name" value="T2SSE"/>
    <property type="match status" value="1"/>
</dbReference>
<dbReference type="Gene3D" id="3.40.50.300">
    <property type="entry name" value="P-loop containing nucleotide triphosphate hydrolases"/>
    <property type="match status" value="1"/>
</dbReference>
<feature type="domain" description="Type II secretion system protein GspE N-terminal" evidence="7">
    <location>
        <begin position="57"/>
        <end position="143"/>
    </location>
</feature>
<dbReference type="SUPFAM" id="SSF160246">
    <property type="entry name" value="EspE N-terminal domain-like"/>
    <property type="match status" value="1"/>
</dbReference>
<evidence type="ECO:0000313" key="9">
    <source>
        <dbReference type="Proteomes" id="UP001165044"/>
    </source>
</evidence>
<proteinExistence type="inferred from homology"/>
<evidence type="ECO:0000259" key="6">
    <source>
        <dbReference type="Pfam" id="PF00437"/>
    </source>
</evidence>
<keyword evidence="4" id="KW-0547">Nucleotide-binding</keyword>
<accession>A0ABQ5PUQ0</accession>
<comment type="similarity">
    <text evidence="2">Belongs to the GSP E family.</text>
</comment>
<comment type="subcellular location">
    <subcellularLocation>
        <location evidence="1">Cytoplasm</location>
    </subcellularLocation>
</comment>
<evidence type="ECO:0000256" key="1">
    <source>
        <dbReference type="ARBA" id="ARBA00004496"/>
    </source>
</evidence>
<dbReference type="InterPro" id="IPR001482">
    <property type="entry name" value="T2SS/T4SS_dom"/>
</dbReference>
<evidence type="ECO:0000259" key="7">
    <source>
        <dbReference type="Pfam" id="PF05157"/>
    </source>
</evidence>
<keyword evidence="9" id="KW-1185">Reference proteome</keyword>
<dbReference type="PANTHER" id="PTHR30258">
    <property type="entry name" value="TYPE II SECRETION SYSTEM PROTEIN GSPE-RELATED"/>
    <property type="match status" value="1"/>
</dbReference>
<comment type="caution">
    <text evidence="8">The sequence shown here is derived from an EMBL/GenBank/DDBJ whole genome shotgun (WGS) entry which is preliminary data.</text>
</comment>
<dbReference type="NCBIfam" id="TIGR02538">
    <property type="entry name" value="type_IV_pilB"/>
    <property type="match status" value="1"/>
</dbReference>
<dbReference type="Proteomes" id="UP001165044">
    <property type="component" value="Unassembled WGS sequence"/>
</dbReference>
<evidence type="ECO:0000256" key="2">
    <source>
        <dbReference type="ARBA" id="ARBA00006611"/>
    </source>
</evidence>
<keyword evidence="3" id="KW-0963">Cytoplasm</keyword>
<keyword evidence="5" id="KW-0067">ATP-binding</keyword>
<evidence type="ECO:0000256" key="4">
    <source>
        <dbReference type="ARBA" id="ARBA00022741"/>
    </source>
</evidence>
<dbReference type="InterPro" id="IPR013374">
    <property type="entry name" value="ATPase_typ4_pilus-assembl_PilB"/>
</dbReference>
<dbReference type="InterPro" id="IPR007831">
    <property type="entry name" value="T2SS_GspE_N"/>
</dbReference>